<dbReference type="EMBL" id="JANBPK010000848">
    <property type="protein sequence ID" value="KAJ2930164.1"/>
    <property type="molecule type" value="Genomic_DNA"/>
</dbReference>
<dbReference type="SUPFAM" id="SSF53474">
    <property type="entry name" value="alpha/beta-Hydrolases"/>
    <property type="match status" value="1"/>
</dbReference>
<dbReference type="AlphaFoldDB" id="A0A9W8JC89"/>
<sequence>MSNLETYTIKDDLKVIERYFDLPLDHSDPEGPGGKIKVFARHVIPLDIAKTAEAQEKLPFLPANVKTPQEIANYLKFFRADSIVKDCEAIRKILLGDKPNEEDRKWTTLGQSFGGFVTLTYLSFHPEGLKESFITGGLAPVALGDPDRVYQLCVPKLVTRNEVYYNKYPADVARVRRIMALLESSKVVLPNGGTLSPVRFQQLGLEFGMQGGIDNVHQIVLRASNDLDIFKKLSFKTLQTIERSGMDGNPLYAILQEACYTQGRASRWAGKRALEANSQFSWSHVKTLQDSEPVYFTAEMMPPEMFDDYVGLQPWKEVAHILAEDDSWGPLYDLDQLARNEVKVSAVTYYDDIYVSNDLAQDTAKRVKNLEQYITNGFMHDGLRQDGPEVLKRLFQLSKREYD</sequence>
<evidence type="ECO:0008006" key="5">
    <source>
        <dbReference type="Google" id="ProtNLM"/>
    </source>
</evidence>
<protein>
    <recommendedName>
        <fullName evidence="5">AB hydrolase-1 domain-containing protein</fullName>
    </recommendedName>
</protein>
<dbReference type="Proteomes" id="UP001140091">
    <property type="component" value="Unassembled WGS sequence"/>
</dbReference>
<organism evidence="3 4">
    <name type="scientific">Candolleomyces eurysporus</name>
    <dbReference type="NCBI Taxonomy" id="2828524"/>
    <lineage>
        <taxon>Eukaryota</taxon>
        <taxon>Fungi</taxon>
        <taxon>Dikarya</taxon>
        <taxon>Basidiomycota</taxon>
        <taxon>Agaricomycotina</taxon>
        <taxon>Agaricomycetes</taxon>
        <taxon>Agaricomycetidae</taxon>
        <taxon>Agaricales</taxon>
        <taxon>Agaricineae</taxon>
        <taxon>Psathyrellaceae</taxon>
        <taxon>Candolleomyces</taxon>
    </lineage>
</organism>
<dbReference type="OrthoDB" id="1898734at2759"/>
<evidence type="ECO:0000256" key="2">
    <source>
        <dbReference type="ARBA" id="ARBA00022801"/>
    </source>
</evidence>
<reference evidence="3" key="1">
    <citation type="submission" date="2022-06" db="EMBL/GenBank/DDBJ databases">
        <title>Genome Sequence of Candolleomyces eurysporus.</title>
        <authorList>
            <person name="Buettner E."/>
        </authorList>
    </citation>
    <scope>NUCLEOTIDE SEQUENCE</scope>
    <source>
        <strain evidence="3">VTCC 930004</strain>
    </source>
</reference>
<comment type="caution">
    <text evidence="3">The sequence shown here is derived from an EMBL/GenBank/DDBJ whole genome shotgun (WGS) entry which is preliminary data.</text>
</comment>
<name>A0A9W8JC89_9AGAR</name>
<dbReference type="PANTHER" id="PTHR43248:SF2">
    <property type="entry name" value="PROLYL AMINOPEPTIDASE"/>
    <property type="match status" value="1"/>
</dbReference>
<comment type="similarity">
    <text evidence="1">Belongs to the peptidase S33 family.</text>
</comment>
<dbReference type="PANTHER" id="PTHR43248">
    <property type="entry name" value="2-SUCCINYL-6-HYDROXY-2,4-CYCLOHEXADIENE-1-CARBOXYLATE SYNTHASE"/>
    <property type="match status" value="1"/>
</dbReference>
<dbReference type="Gene3D" id="3.40.50.1820">
    <property type="entry name" value="alpha/beta hydrolase"/>
    <property type="match status" value="1"/>
</dbReference>
<proteinExistence type="inferred from homology"/>
<evidence type="ECO:0000313" key="4">
    <source>
        <dbReference type="Proteomes" id="UP001140091"/>
    </source>
</evidence>
<accession>A0A9W8JC89</accession>
<keyword evidence="4" id="KW-1185">Reference proteome</keyword>
<dbReference type="InterPro" id="IPR029058">
    <property type="entry name" value="AB_hydrolase_fold"/>
</dbReference>
<feature type="non-terminal residue" evidence="3">
    <location>
        <position position="403"/>
    </location>
</feature>
<dbReference type="GO" id="GO:0016787">
    <property type="term" value="F:hydrolase activity"/>
    <property type="evidence" value="ECO:0007669"/>
    <property type="project" value="UniProtKB-KW"/>
</dbReference>
<evidence type="ECO:0000256" key="1">
    <source>
        <dbReference type="ARBA" id="ARBA00010088"/>
    </source>
</evidence>
<evidence type="ECO:0000313" key="3">
    <source>
        <dbReference type="EMBL" id="KAJ2930164.1"/>
    </source>
</evidence>
<gene>
    <name evidence="3" type="ORF">H1R20_g6946</name>
</gene>
<keyword evidence="2" id="KW-0378">Hydrolase</keyword>
<dbReference type="InterPro" id="IPR051601">
    <property type="entry name" value="Serine_prot/Carboxylest_S33"/>
</dbReference>